<comment type="subcellular location">
    <subcellularLocation>
        <location evidence="1">Cell membrane</location>
        <topology evidence="1">Multi-pass membrane protein</topology>
    </subcellularLocation>
    <subcellularLocation>
        <location evidence="6">Membrane</location>
        <topology evidence="6">Multi-pass membrane protein</topology>
    </subcellularLocation>
</comment>
<dbReference type="GO" id="GO:0071978">
    <property type="term" value="P:bacterial-type flagellum-dependent swarming motility"/>
    <property type="evidence" value="ECO:0007669"/>
    <property type="project" value="InterPro"/>
</dbReference>
<dbReference type="KEGG" id="dwd:DSCW_46130"/>
<keyword evidence="5 7" id="KW-0472">Membrane</keyword>
<evidence type="ECO:0000256" key="5">
    <source>
        <dbReference type="ARBA" id="ARBA00023136"/>
    </source>
</evidence>
<dbReference type="OrthoDB" id="4045at2"/>
<evidence type="ECO:0000256" key="2">
    <source>
        <dbReference type="ARBA" id="ARBA00022475"/>
    </source>
</evidence>
<feature type="transmembrane region" description="Helical" evidence="7">
    <location>
        <begin position="35"/>
        <end position="58"/>
    </location>
</feature>
<dbReference type="AlphaFoldDB" id="A0A5K7Z5X7"/>
<proteinExistence type="inferred from homology"/>
<evidence type="ECO:0000313" key="9">
    <source>
        <dbReference type="EMBL" id="BBO77196.1"/>
    </source>
</evidence>
<dbReference type="PANTHER" id="PTHR30433">
    <property type="entry name" value="CHEMOTAXIS PROTEIN MOTA"/>
    <property type="match status" value="1"/>
</dbReference>
<evidence type="ECO:0000256" key="7">
    <source>
        <dbReference type="SAM" id="Phobius"/>
    </source>
</evidence>
<keyword evidence="3 7" id="KW-0812">Transmembrane</keyword>
<organism evidence="9 10">
    <name type="scientific">Desulfosarcina widdelii</name>
    <dbReference type="NCBI Taxonomy" id="947919"/>
    <lineage>
        <taxon>Bacteria</taxon>
        <taxon>Pseudomonadati</taxon>
        <taxon>Thermodesulfobacteriota</taxon>
        <taxon>Desulfobacteria</taxon>
        <taxon>Desulfobacterales</taxon>
        <taxon>Desulfosarcinaceae</taxon>
        <taxon>Desulfosarcina</taxon>
    </lineage>
</organism>
<dbReference type="EMBL" id="AP021875">
    <property type="protein sequence ID" value="BBO77196.1"/>
    <property type="molecule type" value="Genomic_DNA"/>
</dbReference>
<accession>A0A5K7Z5X7</accession>
<feature type="transmembrane region" description="Helical" evidence="7">
    <location>
        <begin position="176"/>
        <end position="198"/>
    </location>
</feature>
<dbReference type="GO" id="GO:0006935">
    <property type="term" value="P:chemotaxis"/>
    <property type="evidence" value="ECO:0007669"/>
    <property type="project" value="InterPro"/>
</dbReference>
<feature type="domain" description="MotA/TolQ/ExbB proton channel" evidence="8">
    <location>
        <begin position="100"/>
        <end position="215"/>
    </location>
</feature>
<keyword evidence="2" id="KW-1003">Cell membrane</keyword>
<evidence type="ECO:0000256" key="1">
    <source>
        <dbReference type="ARBA" id="ARBA00004651"/>
    </source>
</evidence>
<keyword evidence="6" id="KW-0653">Protein transport</keyword>
<keyword evidence="4 7" id="KW-1133">Transmembrane helix</keyword>
<sequence>MFKGSILWAGIMVFGIVAGDAIGDIPVLVNLKSAVLVLVGTLIGGLLSAPVNTVGGFIHNISASLKRKPSDPEELIRQIASLGRLRRTMGIRELSVRYEAVENPFLRQGLLQVLDQRNRQQVEEGMEKKISLYLSGLQSHLAVIQYFVKLAPVFGFVGTIIGLINVLNHMGDASQIGYGMAISLLTTFYGLLLANFLFAPLAGKLAVHIQRETVTLNIVIEGVMAIFDECASLEITHRLLSYVEAGNSSGMREDTVGTRPWQKWFAATKQSGIAR</sequence>
<evidence type="ECO:0000313" key="10">
    <source>
        <dbReference type="Proteomes" id="UP000427769"/>
    </source>
</evidence>
<dbReference type="InterPro" id="IPR002898">
    <property type="entry name" value="MotA_ExbB_proton_chnl"/>
</dbReference>
<comment type="similarity">
    <text evidence="6">Belongs to the exbB/tolQ family.</text>
</comment>
<evidence type="ECO:0000256" key="3">
    <source>
        <dbReference type="ARBA" id="ARBA00022692"/>
    </source>
</evidence>
<gene>
    <name evidence="9" type="ORF">DSCW_46130</name>
</gene>
<keyword evidence="10" id="KW-1185">Reference proteome</keyword>
<dbReference type="GO" id="GO:0015031">
    <property type="term" value="P:protein transport"/>
    <property type="evidence" value="ECO:0007669"/>
    <property type="project" value="UniProtKB-KW"/>
</dbReference>
<protein>
    <submittedName>
        <fullName evidence="9">Motility protein A</fullName>
    </submittedName>
</protein>
<evidence type="ECO:0000256" key="6">
    <source>
        <dbReference type="RuleBase" id="RU004057"/>
    </source>
</evidence>
<dbReference type="RefSeq" id="WP_155305963.1">
    <property type="nucleotide sequence ID" value="NZ_AP021875.1"/>
</dbReference>
<name>A0A5K7Z5X7_9BACT</name>
<evidence type="ECO:0000259" key="8">
    <source>
        <dbReference type="Pfam" id="PF01618"/>
    </source>
</evidence>
<keyword evidence="6" id="KW-0813">Transport</keyword>
<evidence type="ECO:0000256" key="4">
    <source>
        <dbReference type="ARBA" id="ARBA00022989"/>
    </source>
</evidence>
<dbReference type="InterPro" id="IPR047055">
    <property type="entry name" value="MotA-like"/>
</dbReference>
<dbReference type="Proteomes" id="UP000427769">
    <property type="component" value="Chromosome"/>
</dbReference>
<feature type="transmembrane region" description="Helical" evidence="7">
    <location>
        <begin position="146"/>
        <end position="164"/>
    </location>
</feature>
<dbReference type="Pfam" id="PF01618">
    <property type="entry name" value="MotA_ExbB"/>
    <property type="match status" value="1"/>
</dbReference>
<reference evidence="9 10" key="1">
    <citation type="submission" date="2019-11" db="EMBL/GenBank/DDBJ databases">
        <title>Comparative genomics of hydrocarbon-degrading Desulfosarcina strains.</title>
        <authorList>
            <person name="Watanabe M."/>
            <person name="Kojima H."/>
            <person name="Fukui M."/>
        </authorList>
    </citation>
    <scope>NUCLEOTIDE SEQUENCE [LARGE SCALE GENOMIC DNA]</scope>
    <source>
        <strain evidence="9 10">PP31</strain>
    </source>
</reference>
<dbReference type="GO" id="GO:0005886">
    <property type="term" value="C:plasma membrane"/>
    <property type="evidence" value="ECO:0007669"/>
    <property type="project" value="UniProtKB-SubCell"/>
</dbReference>